<dbReference type="Proteomes" id="UP001371456">
    <property type="component" value="Unassembled WGS sequence"/>
</dbReference>
<reference evidence="2 3" key="1">
    <citation type="submission" date="2024-02" db="EMBL/GenBank/DDBJ databases">
        <title>de novo genome assembly of Solanum bulbocastanum strain 11H21.</title>
        <authorList>
            <person name="Hosaka A.J."/>
        </authorList>
    </citation>
    <scope>NUCLEOTIDE SEQUENCE [LARGE SCALE GENOMIC DNA]</scope>
    <source>
        <tissue evidence="2">Young leaves</tissue>
    </source>
</reference>
<gene>
    <name evidence="2" type="ORF">RDI58_010559</name>
</gene>
<accession>A0AAN8TN57</accession>
<dbReference type="GO" id="GO:0006508">
    <property type="term" value="P:proteolysis"/>
    <property type="evidence" value="ECO:0007669"/>
    <property type="project" value="InterPro"/>
</dbReference>
<name>A0AAN8TN57_SOLBU</name>
<evidence type="ECO:0000313" key="2">
    <source>
        <dbReference type="EMBL" id="KAK6791478.1"/>
    </source>
</evidence>
<dbReference type="InterPro" id="IPR021109">
    <property type="entry name" value="Peptidase_aspartic_dom_sf"/>
</dbReference>
<dbReference type="PANTHER" id="PTHR13683">
    <property type="entry name" value="ASPARTYL PROTEASES"/>
    <property type="match status" value="1"/>
</dbReference>
<dbReference type="GO" id="GO:0004190">
    <property type="term" value="F:aspartic-type endopeptidase activity"/>
    <property type="evidence" value="ECO:0007669"/>
    <property type="project" value="InterPro"/>
</dbReference>
<dbReference type="Gene3D" id="2.40.70.10">
    <property type="entry name" value="Acid Proteases"/>
    <property type="match status" value="1"/>
</dbReference>
<dbReference type="Pfam" id="PF14541">
    <property type="entry name" value="TAXi_C"/>
    <property type="match status" value="1"/>
</dbReference>
<dbReference type="EMBL" id="JBANQN010000004">
    <property type="protein sequence ID" value="KAK6791478.1"/>
    <property type="molecule type" value="Genomic_DNA"/>
</dbReference>
<proteinExistence type="predicted"/>
<feature type="domain" description="Xylanase inhibitor C-terminal" evidence="1">
    <location>
        <begin position="42"/>
        <end position="140"/>
    </location>
</feature>
<sequence length="142" mass="15561">MNSSSGVLGEDILSFENRGSWHPSELFLDVKILKPVIFTPNTLKGIYVAGKALNLNPQIFDGKHGTMLDSGNTYVYLLEVAFVAFKSVVMKELHSLREIEGPDPNYKDICFSGAGSDVSELSKSFQSVNIVYSNGKKLSLTP</sequence>
<organism evidence="2 3">
    <name type="scientific">Solanum bulbocastanum</name>
    <name type="common">Wild potato</name>
    <dbReference type="NCBI Taxonomy" id="147425"/>
    <lineage>
        <taxon>Eukaryota</taxon>
        <taxon>Viridiplantae</taxon>
        <taxon>Streptophyta</taxon>
        <taxon>Embryophyta</taxon>
        <taxon>Tracheophyta</taxon>
        <taxon>Spermatophyta</taxon>
        <taxon>Magnoliopsida</taxon>
        <taxon>eudicotyledons</taxon>
        <taxon>Gunneridae</taxon>
        <taxon>Pentapetalae</taxon>
        <taxon>asterids</taxon>
        <taxon>lamiids</taxon>
        <taxon>Solanales</taxon>
        <taxon>Solanaceae</taxon>
        <taxon>Solanoideae</taxon>
        <taxon>Solaneae</taxon>
        <taxon>Solanum</taxon>
    </lineage>
</organism>
<keyword evidence="3" id="KW-1185">Reference proteome</keyword>
<evidence type="ECO:0000313" key="3">
    <source>
        <dbReference type="Proteomes" id="UP001371456"/>
    </source>
</evidence>
<dbReference type="AlphaFoldDB" id="A0AAN8TN57"/>
<evidence type="ECO:0000259" key="1">
    <source>
        <dbReference type="Pfam" id="PF14541"/>
    </source>
</evidence>
<dbReference type="SUPFAM" id="SSF50630">
    <property type="entry name" value="Acid proteases"/>
    <property type="match status" value="1"/>
</dbReference>
<dbReference type="InterPro" id="IPR001461">
    <property type="entry name" value="Aspartic_peptidase_A1"/>
</dbReference>
<protein>
    <recommendedName>
        <fullName evidence="1">Xylanase inhibitor C-terminal domain-containing protein</fullName>
    </recommendedName>
</protein>
<dbReference type="InterPro" id="IPR032799">
    <property type="entry name" value="TAXi_C"/>
</dbReference>
<dbReference type="PANTHER" id="PTHR13683:SF817">
    <property type="entry name" value="OS07G0592200 PROTEIN"/>
    <property type="match status" value="1"/>
</dbReference>
<comment type="caution">
    <text evidence="2">The sequence shown here is derived from an EMBL/GenBank/DDBJ whole genome shotgun (WGS) entry which is preliminary data.</text>
</comment>